<proteinExistence type="predicted"/>
<dbReference type="AlphaFoldDB" id="A0A5B7IY77"/>
<gene>
    <name evidence="1" type="ORF">E2C01_083867</name>
</gene>
<evidence type="ECO:0000313" key="1">
    <source>
        <dbReference type="EMBL" id="MPC88942.1"/>
    </source>
</evidence>
<protein>
    <submittedName>
        <fullName evidence="1">Uncharacterized protein</fullName>
    </submittedName>
</protein>
<evidence type="ECO:0000313" key="2">
    <source>
        <dbReference type="Proteomes" id="UP000324222"/>
    </source>
</evidence>
<accession>A0A5B7IY77</accession>
<dbReference type="Proteomes" id="UP000324222">
    <property type="component" value="Unassembled WGS sequence"/>
</dbReference>
<name>A0A5B7IY77_PORTR</name>
<sequence>MIRRFLLTLGTVYGGQKINPFSTETHFYLEFWV</sequence>
<reference evidence="1 2" key="1">
    <citation type="submission" date="2019-05" db="EMBL/GenBank/DDBJ databases">
        <title>Another draft genome of Portunus trituberculatus and its Hox gene families provides insights of decapod evolution.</title>
        <authorList>
            <person name="Jeong J.-H."/>
            <person name="Song I."/>
            <person name="Kim S."/>
            <person name="Choi T."/>
            <person name="Kim D."/>
            <person name="Ryu S."/>
            <person name="Kim W."/>
        </authorList>
    </citation>
    <scope>NUCLEOTIDE SEQUENCE [LARGE SCALE GENOMIC DNA]</scope>
    <source>
        <tissue evidence="1">Muscle</tissue>
    </source>
</reference>
<keyword evidence="2" id="KW-1185">Reference proteome</keyword>
<dbReference type="EMBL" id="VSRR010079409">
    <property type="protein sequence ID" value="MPC88942.1"/>
    <property type="molecule type" value="Genomic_DNA"/>
</dbReference>
<comment type="caution">
    <text evidence="1">The sequence shown here is derived from an EMBL/GenBank/DDBJ whole genome shotgun (WGS) entry which is preliminary data.</text>
</comment>
<organism evidence="1 2">
    <name type="scientific">Portunus trituberculatus</name>
    <name type="common">Swimming crab</name>
    <name type="synonym">Neptunus trituberculatus</name>
    <dbReference type="NCBI Taxonomy" id="210409"/>
    <lineage>
        <taxon>Eukaryota</taxon>
        <taxon>Metazoa</taxon>
        <taxon>Ecdysozoa</taxon>
        <taxon>Arthropoda</taxon>
        <taxon>Crustacea</taxon>
        <taxon>Multicrustacea</taxon>
        <taxon>Malacostraca</taxon>
        <taxon>Eumalacostraca</taxon>
        <taxon>Eucarida</taxon>
        <taxon>Decapoda</taxon>
        <taxon>Pleocyemata</taxon>
        <taxon>Brachyura</taxon>
        <taxon>Eubrachyura</taxon>
        <taxon>Portunoidea</taxon>
        <taxon>Portunidae</taxon>
        <taxon>Portuninae</taxon>
        <taxon>Portunus</taxon>
    </lineage>
</organism>